<dbReference type="GO" id="GO:0003677">
    <property type="term" value="F:DNA binding"/>
    <property type="evidence" value="ECO:0007669"/>
    <property type="project" value="UniProtKB-UniRule"/>
</dbReference>
<dbReference type="KEGG" id="pdx:Psed_5234"/>
<dbReference type="InterPro" id="IPR010998">
    <property type="entry name" value="Integrase_recombinase_N"/>
</dbReference>
<keyword evidence="2 4" id="KW-0238">DNA-binding</keyword>
<accession>F4CTE5</accession>
<dbReference type="PROSITE" id="PS51898">
    <property type="entry name" value="TYR_RECOMBINASE"/>
    <property type="match status" value="1"/>
</dbReference>
<name>F4CTE5_PSEUX</name>
<evidence type="ECO:0000259" key="5">
    <source>
        <dbReference type="PROSITE" id="PS51898"/>
    </source>
</evidence>
<dbReference type="CDD" id="cd01189">
    <property type="entry name" value="INT_ICEBs1_C_like"/>
    <property type="match status" value="1"/>
</dbReference>
<evidence type="ECO:0000259" key="6">
    <source>
        <dbReference type="PROSITE" id="PS51900"/>
    </source>
</evidence>
<dbReference type="GO" id="GO:0006310">
    <property type="term" value="P:DNA recombination"/>
    <property type="evidence" value="ECO:0007669"/>
    <property type="project" value="UniProtKB-KW"/>
</dbReference>
<evidence type="ECO:0000256" key="2">
    <source>
        <dbReference type="ARBA" id="ARBA00023125"/>
    </source>
</evidence>
<dbReference type="Pfam" id="PF00589">
    <property type="entry name" value="Phage_integrase"/>
    <property type="match status" value="1"/>
</dbReference>
<reference evidence="7 8" key="1">
    <citation type="journal article" date="2011" name="J. Bacteriol.">
        <title>Genome sequence of the 1,4-dioxane-degrading Pseudonocardia dioxanivorans strain CB1190.</title>
        <authorList>
            <person name="Sales C.M."/>
            <person name="Mahendra S."/>
            <person name="Grostern A."/>
            <person name="Parales R.E."/>
            <person name="Goodwin L.A."/>
            <person name="Woyke T."/>
            <person name="Nolan M."/>
            <person name="Lapidus A."/>
            <person name="Chertkov O."/>
            <person name="Ovchinnikova G."/>
            <person name="Sczyrba A."/>
            <person name="Alvarez-Cohen L."/>
        </authorList>
    </citation>
    <scope>NUCLEOTIDE SEQUENCE [LARGE SCALE GENOMIC DNA]</scope>
    <source>
        <strain evidence="8">ATCC 55486 / DSM 44775 / JCM 13855 / CB1190</strain>
    </source>
</reference>
<evidence type="ECO:0000313" key="7">
    <source>
        <dbReference type="EMBL" id="AEA27370.1"/>
    </source>
</evidence>
<dbReference type="OrthoDB" id="1822491at2"/>
<evidence type="ECO:0000256" key="3">
    <source>
        <dbReference type="ARBA" id="ARBA00023172"/>
    </source>
</evidence>
<feature type="domain" description="Core-binding (CB)" evidence="6">
    <location>
        <begin position="81"/>
        <end position="161"/>
    </location>
</feature>
<dbReference type="InterPro" id="IPR002104">
    <property type="entry name" value="Integrase_catalytic"/>
</dbReference>
<dbReference type="EMBL" id="CP002593">
    <property type="protein sequence ID" value="AEA27370.1"/>
    <property type="molecule type" value="Genomic_DNA"/>
</dbReference>
<dbReference type="SUPFAM" id="SSF56349">
    <property type="entry name" value="DNA breaking-rejoining enzymes"/>
    <property type="match status" value="1"/>
</dbReference>
<dbReference type="InterPro" id="IPR044068">
    <property type="entry name" value="CB"/>
</dbReference>
<dbReference type="Gene3D" id="1.10.150.130">
    <property type="match status" value="1"/>
</dbReference>
<dbReference type="Gene3D" id="1.10.443.10">
    <property type="entry name" value="Intergrase catalytic core"/>
    <property type="match status" value="1"/>
</dbReference>
<dbReference type="InterPro" id="IPR011010">
    <property type="entry name" value="DNA_brk_join_enz"/>
</dbReference>
<dbReference type="RefSeq" id="WP_013677276.1">
    <property type="nucleotide sequence ID" value="NC_015312.1"/>
</dbReference>
<organism evidence="7 8">
    <name type="scientific">Pseudonocardia dioxanivorans (strain ATCC 55486 / DSM 44775 / JCM 13855 / CB1190)</name>
    <dbReference type="NCBI Taxonomy" id="675635"/>
    <lineage>
        <taxon>Bacteria</taxon>
        <taxon>Bacillati</taxon>
        <taxon>Actinomycetota</taxon>
        <taxon>Actinomycetes</taxon>
        <taxon>Pseudonocardiales</taxon>
        <taxon>Pseudonocardiaceae</taxon>
        <taxon>Pseudonocardia</taxon>
    </lineage>
</organism>
<gene>
    <name evidence="7" type="ordered locus">Psed_5234</name>
</gene>
<dbReference type="eggNOG" id="COG0582">
    <property type="taxonomic scope" value="Bacteria"/>
</dbReference>
<evidence type="ECO:0000256" key="1">
    <source>
        <dbReference type="ARBA" id="ARBA00008857"/>
    </source>
</evidence>
<evidence type="ECO:0000313" key="8">
    <source>
        <dbReference type="Proteomes" id="UP000007809"/>
    </source>
</evidence>
<dbReference type="HOGENOM" id="CLU_027562_17_5_11"/>
<feature type="domain" description="Tyr recombinase" evidence="5">
    <location>
        <begin position="184"/>
        <end position="392"/>
    </location>
</feature>
<keyword evidence="3" id="KW-0233">DNA recombination</keyword>
<dbReference type="Proteomes" id="UP000007809">
    <property type="component" value="Chromosome"/>
</dbReference>
<dbReference type="InterPro" id="IPR050090">
    <property type="entry name" value="Tyrosine_recombinase_XerCD"/>
</dbReference>
<comment type="similarity">
    <text evidence="1">Belongs to the 'phage' integrase family.</text>
</comment>
<keyword evidence="8" id="KW-1185">Reference proteome</keyword>
<dbReference type="PANTHER" id="PTHR30349:SF64">
    <property type="entry name" value="PROPHAGE INTEGRASE INTD-RELATED"/>
    <property type="match status" value="1"/>
</dbReference>
<protein>
    <submittedName>
        <fullName evidence="7">Integrase family protein</fullName>
    </submittedName>
</protein>
<evidence type="ECO:0000256" key="4">
    <source>
        <dbReference type="PROSITE-ProRule" id="PRU01248"/>
    </source>
</evidence>
<dbReference type="AlphaFoldDB" id="F4CTE5"/>
<dbReference type="GO" id="GO:0015074">
    <property type="term" value="P:DNA integration"/>
    <property type="evidence" value="ECO:0007669"/>
    <property type="project" value="InterPro"/>
</dbReference>
<dbReference type="PROSITE" id="PS51900">
    <property type="entry name" value="CB"/>
    <property type="match status" value="1"/>
</dbReference>
<sequence>MGHVQDRWYRKEVDPSGKVRRVKTTLHGVGQRYKVRYVDPDGVERSRTFPDRCKAEAEGYLVEVEASKREGKYVNVHAGKISFKAHAENWLKGQSPDRATREALRSRLDSRILPFFATRSVNAITATTVREWLGQLDDAHLSQNYRTVLFTIVSSVLDAAVEERLIHRNPCKSQAIKRPSSPPSNVVVWSRKRVDTIEQRIEGRFQLAVVVGAGCGLRQGEILGLSPDDVDRERMVLQVRRQLRIVDRTLVFALPKGGKTRVVPLSRGVLERITSHIEEHPPTPITLPWQDPAGEPTPVPMLMTGENGRLYSGDLFTKVIWQGAFRSAGIEYRKRADGMHALRHFYASVLLSQGVSIKELAAYLGHNDPGFTLRTYTHLVPSSFERARAAVDGVFSPTDPAPHGLHTA</sequence>
<dbReference type="STRING" id="675635.Psed_5234"/>
<dbReference type="InterPro" id="IPR013762">
    <property type="entry name" value="Integrase-like_cat_sf"/>
</dbReference>
<dbReference type="PANTHER" id="PTHR30349">
    <property type="entry name" value="PHAGE INTEGRASE-RELATED"/>
    <property type="match status" value="1"/>
</dbReference>
<proteinExistence type="inferred from homology"/>